<evidence type="ECO:0000313" key="3">
    <source>
        <dbReference type="Proteomes" id="UP000429229"/>
    </source>
</evidence>
<keyword evidence="3" id="KW-1185">Reference proteome</keyword>
<name>A0A6I4U3Y8_9SPHN</name>
<keyword evidence="1" id="KW-1133">Transmembrane helix</keyword>
<reference evidence="2 3" key="1">
    <citation type="submission" date="2019-12" db="EMBL/GenBank/DDBJ databases">
        <title>Genomic-based taxomic classification of the family Erythrobacteraceae.</title>
        <authorList>
            <person name="Xu L."/>
        </authorList>
    </citation>
    <scope>NUCLEOTIDE SEQUENCE [LARGE SCALE GENOMIC DNA]</scope>
    <source>
        <strain evidence="2 3">LMG 29519</strain>
    </source>
</reference>
<accession>A0A6I4U3Y8</accession>
<gene>
    <name evidence="2" type="ORF">GRI68_11585</name>
</gene>
<protein>
    <recommendedName>
        <fullName evidence="4">DoxX family protein</fullName>
    </recommendedName>
</protein>
<dbReference type="AlphaFoldDB" id="A0A6I4U3Y8"/>
<comment type="caution">
    <text evidence="2">The sequence shown here is derived from an EMBL/GenBank/DDBJ whole genome shotgun (WGS) entry which is preliminary data.</text>
</comment>
<dbReference type="OrthoDB" id="7391761at2"/>
<dbReference type="Proteomes" id="UP000429229">
    <property type="component" value="Unassembled WGS sequence"/>
</dbReference>
<sequence length="87" mass="9495">MAILLVFLLGVGNFAAHKAALASNHPALQQMPWFHLMHGRFSLALEFIVLLGAMLLAADGSHGWVLAYMVYSVFNILAAWMIVTGKV</sequence>
<feature type="transmembrane region" description="Helical" evidence="1">
    <location>
        <begin position="65"/>
        <end position="83"/>
    </location>
</feature>
<keyword evidence="1" id="KW-0472">Membrane</keyword>
<dbReference type="RefSeq" id="WP_160617383.1">
    <property type="nucleotide sequence ID" value="NZ_WTYR01000001.1"/>
</dbReference>
<dbReference type="EMBL" id="WTYR01000001">
    <property type="protein sequence ID" value="MXP10819.1"/>
    <property type="molecule type" value="Genomic_DNA"/>
</dbReference>
<evidence type="ECO:0000313" key="2">
    <source>
        <dbReference type="EMBL" id="MXP10819.1"/>
    </source>
</evidence>
<evidence type="ECO:0000256" key="1">
    <source>
        <dbReference type="SAM" id="Phobius"/>
    </source>
</evidence>
<proteinExistence type="predicted"/>
<organism evidence="2 3">
    <name type="scientific">Alteriqipengyuania halimionae</name>
    <dbReference type="NCBI Taxonomy" id="1926630"/>
    <lineage>
        <taxon>Bacteria</taxon>
        <taxon>Pseudomonadati</taxon>
        <taxon>Pseudomonadota</taxon>
        <taxon>Alphaproteobacteria</taxon>
        <taxon>Sphingomonadales</taxon>
        <taxon>Erythrobacteraceae</taxon>
        <taxon>Alteriqipengyuania</taxon>
    </lineage>
</organism>
<feature type="transmembrane region" description="Helical" evidence="1">
    <location>
        <begin position="38"/>
        <end position="58"/>
    </location>
</feature>
<keyword evidence="1" id="KW-0812">Transmembrane</keyword>
<evidence type="ECO:0008006" key="4">
    <source>
        <dbReference type="Google" id="ProtNLM"/>
    </source>
</evidence>